<dbReference type="Gene3D" id="1.25.40.10">
    <property type="entry name" value="Tetratricopeptide repeat domain"/>
    <property type="match status" value="1"/>
</dbReference>
<dbReference type="InterPro" id="IPR012334">
    <property type="entry name" value="Pectin_lyas_fold"/>
</dbReference>
<dbReference type="Gene3D" id="2.160.20.10">
    <property type="entry name" value="Single-stranded right-handed beta-helix, Pectin lyase-like"/>
    <property type="match status" value="1"/>
</dbReference>
<evidence type="ECO:0000256" key="1">
    <source>
        <dbReference type="SAM" id="MobiDB-lite"/>
    </source>
</evidence>
<dbReference type="RefSeq" id="XP_002503748.1">
    <property type="nucleotide sequence ID" value="XM_002503702.1"/>
</dbReference>
<dbReference type="PANTHER" id="PTHR44200">
    <property type="entry name" value="DNAJ HOMOLOG SUBFAMILY C MEMBER 7"/>
    <property type="match status" value="1"/>
</dbReference>
<name>C1EBC2_MICCC</name>
<dbReference type="OrthoDB" id="626167at2759"/>
<dbReference type="SUPFAM" id="SSF48452">
    <property type="entry name" value="TPR-like"/>
    <property type="match status" value="1"/>
</dbReference>
<dbReference type="InterPro" id="IPR039448">
    <property type="entry name" value="Beta_helix"/>
</dbReference>
<dbReference type="GeneID" id="8245389"/>
<dbReference type="PANTHER" id="PTHR44200:SF1">
    <property type="entry name" value="DNAJ HOMOLOG SUBFAMILY C MEMBER 7"/>
    <property type="match status" value="1"/>
</dbReference>
<protein>
    <recommendedName>
        <fullName evidence="2">Right handed beta helix domain-containing protein</fullName>
    </recommendedName>
</protein>
<dbReference type="SUPFAM" id="SSF51126">
    <property type="entry name" value="Pectin lyase-like"/>
    <property type="match status" value="1"/>
</dbReference>
<dbReference type="Proteomes" id="UP000002009">
    <property type="component" value="Chromosome 7"/>
</dbReference>
<organism evidence="3 4">
    <name type="scientific">Micromonas commoda (strain RCC299 / NOUM17 / CCMP2709)</name>
    <name type="common">Picoplanktonic green alga</name>
    <dbReference type="NCBI Taxonomy" id="296587"/>
    <lineage>
        <taxon>Eukaryota</taxon>
        <taxon>Viridiplantae</taxon>
        <taxon>Chlorophyta</taxon>
        <taxon>Mamiellophyceae</taxon>
        <taxon>Mamiellales</taxon>
        <taxon>Mamiellaceae</taxon>
        <taxon>Micromonas</taxon>
    </lineage>
</organism>
<feature type="domain" description="Right handed beta helix" evidence="2">
    <location>
        <begin position="444"/>
        <end position="578"/>
    </location>
</feature>
<evidence type="ECO:0000313" key="4">
    <source>
        <dbReference type="Proteomes" id="UP000002009"/>
    </source>
</evidence>
<dbReference type="InterPro" id="IPR011050">
    <property type="entry name" value="Pectin_lyase_fold/virulence"/>
</dbReference>
<dbReference type="InParanoid" id="C1EBC2"/>
<dbReference type="STRING" id="296587.C1EBC2"/>
<accession>C1EBC2</accession>
<dbReference type="AlphaFoldDB" id="C1EBC2"/>
<dbReference type="OMA" id="VMSKCVV"/>
<evidence type="ECO:0000313" key="3">
    <source>
        <dbReference type="EMBL" id="ACO65006.1"/>
    </source>
</evidence>
<dbReference type="KEGG" id="mis:MICPUN_60379"/>
<feature type="region of interest" description="Disordered" evidence="1">
    <location>
        <begin position="49"/>
        <end position="79"/>
    </location>
</feature>
<evidence type="ECO:0000259" key="2">
    <source>
        <dbReference type="Pfam" id="PF13229"/>
    </source>
</evidence>
<dbReference type="EMBL" id="CP001328">
    <property type="protein sequence ID" value="ACO65006.1"/>
    <property type="molecule type" value="Genomic_DNA"/>
</dbReference>
<dbReference type="Pfam" id="PF13229">
    <property type="entry name" value="Beta_helix"/>
    <property type="match status" value="1"/>
</dbReference>
<dbReference type="InterPro" id="IPR011990">
    <property type="entry name" value="TPR-like_helical_dom_sf"/>
</dbReference>
<proteinExistence type="predicted"/>
<reference evidence="3 4" key="1">
    <citation type="journal article" date="2009" name="Science">
        <title>Green evolution and dynamic adaptations revealed by genomes of the marine picoeukaryotes Micromonas.</title>
        <authorList>
            <person name="Worden A.Z."/>
            <person name="Lee J.H."/>
            <person name="Mock T."/>
            <person name="Rouze P."/>
            <person name="Simmons M.P."/>
            <person name="Aerts A.L."/>
            <person name="Allen A.E."/>
            <person name="Cuvelier M.L."/>
            <person name="Derelle E."/>
            <person name="Everett M.V."/>
            <person name="Foulon E."/>
            <person name="Grimwood J."/>
            <person name="Gundlach H."/>
            <person name="Henrissat B."/>
            <person name="Napoli C."/>
            <person name="McDonald S.M."/>
            <person name="Parker M.S."/>
            <person name="Rombauts S."/>
            <person name="Salamov A."/>
            <person name="Von Dassow P."/>
            <person name="Badger J.H."/>
            <person name="Coutinho P.M."/>
            <person name="Demir E."/>
            <person name="Dubchak I."/>
            <person name="Gentemann C."/>
            <person name="Eikrem W."/>
            <person name="Gready J.E."/>
            <person name="John U."/>
            <person name="Lanier W."/>
            <person name="Lindquist E.A."/>
            <person name="Lucas S."/>
            <person name="Mayer K.F."/>
            <person name="Moreau H."/>
            <person name="Not F."/>
            <person name="Otillar R."/>
            <person name="Panaud O."/>
            <person name="Pangilinan J."/>
            <person name="Paulsen I."/>
            <person name="Piegu B."/>
            <person name="Poliakov A."/>
            <person name="Robbens S."/>
            <person name="Schmutz J."/>
            <person name="Toulza E."/>
            <person name="Wyss T."/>
            <person name="Zelensky A."/>
            <person name="Zhou K."/>
            <person name="Armbrust E.V."/>
            <person name="Bhattacharya D."/>
            <person name="Goodenough U.W."/>
            <person name="Van de Peer Y."/>
            <person name="Grigoriev I.V."/>
        </authorList>
    </citation>
    <scope>NUCLEOTIDE SEQUENCE [LARGE SCALE GENOMIC DNA]</scope>
    <source>
        <strain evidence="4">RCC299 / NOUM17</strain>
    </source>
</reference>
<sequence>MTSVQDRLKARWAKTGGGPELEERLKAAKAELARRDKVVKAKALGVTLPDKVAAPVVDPKTPERTGDGQADSSTPPPPISVEAVIEEARRKTIAEVEAAIKQGDAPAWARGVDSEDEDEEIKALEAGCREVTAYAAPKPTLPPDRLDPSHPLVRLKDEGNQSMRRGDFELAAQLYTQALHPGDKRKTTNDIDGVLYCNRSKARMQLDVPDLEGALADADAACKLCPDWPKPRARLAEANLALGFYRGAMIACRDGERCEKRVNDHSKSFVPLMDRVAMRAAREGSLAGFDGRVIYVRSAGEEAWLGKEAPENAGFDVIDRDPFSNDTIDPSKHPDFAPGREVNRPIHARCLRDACEICEDGDRILILRGVHNGLGAACEIRKRVLIRGEGAFREAVIDARNNSPIFRIHRPCVIQNLDIDFTGFSEAVRVEGKPSNNPLIEHAWIACSGDFGVVVAGESAPTFRNCKIKGKRGGMRFMQDCAPDIVDCVVKDCEEGAGVYAYDRCTPHLRDCVIENNDHEGAVVMNRAVMTLTNCHVRDNRAPACEATHEGKFILDRCHVHENVGGIWLWEKGTCDVRATVVIEKTAPAVLCDPGADTKPKFGRGTIIHGFVMANDEALKKLTPARGVQWQKPEAAPSLPGEVGAFKFEYNMFTRKQ</sequence>
<keyword evidence="4" id="KW-1185">Reference proteome</keyword>
<gene>
    <name evidence="3" type="ORF">MICPUN_60379</name>
</gene>
<dbReference type="InterPro" id="IPR052758">
    <property type="entry name" value="SRC_co-chaperone"/>
</dbReference>
<dbReference type="eggNOG" id="ENOG502RRFX">
    <property type="taxonomic scope" value="Eukaryota"/>
</dbReference>